<accession>A0A0B5ENG7</accession>
<gene>
    <name evidence="2" type="ORF">SLNWT_0459</name>
</gene>
<evidence type="ECO:0000313" key="3">
    <source>
        <dbReference type="Proteomes" id="UP000031523"/>
    </source>
</evidence>
<proteinExistence type="predicted"/>
<feature type="compositionally biased region" description="Basic residues" evidence="1">
    <location>
        <begin position="35"/>
        <end position="44"/>
    </location>
</feature>
<reference evidence="2 3" key="1">
    <citation type="submission" date="2015-01" db="EMBL/GenBank/DDBJ databases">
        <title>Enhanced salinomycin production by adjusting the supply of polyketide extender units in Streptomyce albus DSM 41398.</title>
        <authorList>
            <person name="Lu C."/>
        </authorList>
    </citation>
    <scope>NUCLEOTIDE SEQUENCE [LARGE SCALE GENOMIC DNA]</scope>
    <source>
        <strain evidence="3">ATCC 21838 / DSM 41398 / FERM P-419 / JCM 4703 / NBRC 107858</strain>
    </source>
</reference>
<evidence type="ECO:0000256" key="1">
    <source>
        <dbReference type="SAM" id="MobiDB-lite"/>
    </source>
</evidence>
<dbReference type="AlphaFoldDB" id="A0A0B5ENG7"/>
<organism evidence="2 3">
    <name type="scientific">Streptomyces albus (strain ATCC 21838 / DSM 41398 / FERM P-419 / JCM 4703 / NBRC 107858)</name>
    <dbReference type="NCBI Taxonomy" id="1081613"/>
    <lineage>
        <taxon>Bacteria</taxon>
        <taxon>Bacillati</taxon>
        <taxon>Actinomycetota</taxon>
        <taxon>Actinomycetes</taxon>
        <taxon>Kitasatosporales</taxon>
        <taxon>Streptomycetaceae</taxon>
        <taxon>Streptomyces</taxon>
    </lineage>
</organism>
<name>A0A0B5ENG7_STRA4</name>
<dbReference type="KEGG" id="sals:SLNWT_0459"/>
<dbReference type="EMBL" id="CP010519">
    <property type="protein sequence ID" value="AJE80835.1"/>
    <property type="molecule type" value="Genomic_DNA"/>
</dbReference>
<dbReference type="Proteomes" id="UP000031523">
    <property type="component" value="Chromosome"/>
</dbReference>
<keyword evidence="3" id="KW-1185">Reference proteome</keyword>
<evidence type="ECO:0000313" key="2">
    <source>
        <dbReference type="EMBL" id="AJE80835.1"/>
    </source>
</evidence>
<sequence>MVGPLGRARTSGTAPTPPPTVTHTTDNALPQRLAPRGRRARTRA</sequence>
<protein>
    <submittedName>
        <fullName evidence="2">Uncharacterized protein</fullName>
    </submittedName>
</protein>
<feature type="compositionally biased region" description="Low complexity" evidence="1">
    <location>
        <begin position="21"/>
        <end position="34"/>
    </location>
</feature>
<feature type="region of interest" description="Disordered" evidence="1">
    <location>
        <begin position="1"/>
        <end position="44"/>
    </location>
</feature>